<keyword evidence="3" id="KW-0540">Nuclease</keyword>
<evidence type="ECO:0000256" key="6">
    <source>
        <dbReference type="ARBA" id="ARBA00022801"/>
    </source>
</evidence>
<dbReference type="Pfam" id="PF03372">
    <property type="entry name" value="Exo_endo_phos"/>
    <property type="match status" value="1"/>
</dbReference>
<comment type="cofactor">
    <cofactor evidence="2">
        <name>Mg(2+)</name>
        <dbReference type="ChEBI" id="CHEBI:18420"/>
    </cofactor>
</comment>
<dbReference type="InterPro" id="IPR005135">
    <property type="entry name" value="Endo/exonuclease/phosphatase"/>
</dbReference>
<dbReference type="GO" id="GO:0006302">
    <property type="term" value="P:double-strand break repair"/>
    <property type="evidence" value="ECO:0007669"/>
    <property type="project" value="TreeGrafter"/>
</dbReference>
<keyword evidence="7" id="KW-0460">Magnesium</keyword>
<evidence type="ECO:0000313" key="10">
    <source>
        <dbReference type="EMBL" id="OGE36422.1"/>
    </source>
</evidence>
<comment type="cofactor">
    <cofactor evidence="1">
        <name>Mn(2+)</name>
        <dbReference type="ChEBI" id="CHEBI:29035"/>
    </cofactor>
</comment>
<sequence length="264" mass="29927">MKMDSLNIATFNIWGSIFAKGNFKKRAGEICQYFNNSETDIIHFQEIFTYPKLKFFQRHLPNFPYCAYKKSLLGPRGGLVTFSKIPVVETLYMEFDQKLIQGNLNPGIAVTGKGALKVSPNDTSLTLINTHFSPTYVSPSYNTNPKNKDKYDKLTKSQLHQLYGLIEKESIKGRSVIVTGDFNLAKDTEIYQSFLGQGLVDIFAGYSSPTYHQKYAPKGKTACRIDYIFIKTSKKFTIINTDQLFTDNPLSDHIGLKAKIKLEI</sequence>
<dbReference type="GO" id="GO:0003697">
    <property type="term" value="F:single-stranded DNA binding"/>
    <property type="evidence" value="ECO:0007669"/>
    <property type="project" value="TreeGrafter"/>
</dbReference>
<organism evidence="10 11">
    <name type="scientific">Candidatus Daviesbacteria bacterium RIFCSPHIGHO2_12_FULL_43_11</name>
    <dbReference type="NCBI Taxonomy" id="1797780"/>
    <lineage>
        <taxon>Bacteria</taxon>
        <taxon>Candidatus Daviesiibacteriota</taxon>
    </lineage>
</organism>
<dbReference type="GO" id="GO:0070260">
    <property type="term" value="F:5'-tyrosyl-DNA phosphodiesterase activity"/>
    <property type="evidence" value="ECO:0007669"/>
    <property type="project" value="TreeGrafter"/>
</dbReference>
<proteinExistence type="predicted"/>
<evidence type="ECO:0000256" key="5">
    <source>
        <dbReference type="ARBA" id="ARBA00022763"/>
    </source>
</evidence>
<evidence type="ECO:0000313" key="11">
    <source>
        <dbReference type="Proteomes" id="UP000176405"/>
    </source>
</evidence>
<dbReference type="GO" id="GO:0004518">
    <property type="term" value="F:nuclease activity"/>
    <property type="evidence" value="ECO:0007669"/>
    <property type="project" value="UniProtKB-KW"/>
</dbReference>
<keyword evidence="5" id="KW-0227">DNA damage</keyword>
<dbReference type="InterPro" id="IPR051547">
    <property type="entry name" value="TDP2-like"/>
</dbReference>
<dbReference type="PANTHER" id="PTHR15822:SF4">
    <property type="entry name" value="TYROSYL-DNA PHOSPHODIESTERASE 2"/>
    <property type="match status" value="1"/>
</dbReference>
<dbReference type="GO" id="GO:0005737">
    <property type="term" value="C:cytoplasm"/>
    <property type="evidence" value="ECO:0007669"/>
    <property type="project" value="TreeGrafter"/>
</dbReference>
<comment type="caution">
    <text evidence="10">The sequence shown here is derived from an EMBL/GenBank/DDBJ whole genome shotgun (WGS) entry which is preliminary data.</text>
</comment>
<evidence type="ECO:0000256" key="4">
    <source>
        <dbReference type="ARBA" id="ARBA00022723"/>
    </source>
</evidence>
<gene>
    <name evidence="10" type="ORF">A3E45_00680</name>
</gene>
<protein>
    <recommendedName>
        <fullName evidence="9">Endonuclease/exonuclease/phosphatase domain-containing protein</fullName>
    </recommendedName>
</protein>
<dbReference type="SUPFAM" id="SSF56219">
    <property type="entry name" value="DNase I-like"/>
    <property type="match status" value="1"/>
</dbReference>
<feature type="domain" description="Endonuclease/exonuclease/phosphatase" evidence="9">
    <location>
        <begin position="9"/>
        <end position="233"/>
    </location>
</feature>
<dbReference type="GO" id="GO:0046872">
    <property type="term" value="F:metal ion binding"/>
    <property type="evidence" value="ECO:0007669"/>
    <property type="project" value="UniProtKB-KW"/>
</dbReference>
<dbReference type="Gene3D" id="3.60.10.10">
    <property type="entry name" value="Endonuclease/exonuclease/phosphatase"/>
    <property type="match status" value="1"/>
</dbReference>
<evidence type="ECO:0000256" key="3">
    <source>
        <dbReference type="ARBA" id="ARBA00022722"/>
    </source>
</evidence>
<accession>A0A1F5K656</accession>
<evidence type="ECO:0000256" key="7">
    <source>
        <dbReference type="ARBA" id="ARBA00022842"/>
    </source>
</evidence>
<dbReference type="AlphaFoldDB" id="A0A1F5K656"/>
<dbReference type="EMBL" id="MFDH01000011">
    <property type="protein sequence ID" value="OGE36422.1"/>
    <property type="molecule type" value="Genomic_DNA"/>
</dbReference>
<dbReference type="InterPro" id="IPR036691">
    <property type="entry name" value="Endo/exonu/phosph_ase_sf"/>
</dbReference>
<evidence type="ECO:0000256" key="2">
    <source>
        <dbReference type="ARBA" id="ARBA00001946"/>
    </source>
</evidence>
<dbReference type="STRING" id="1797780.A3E45_00680"/>
<evidence type="ECO:0000256" key="8">
    <source>
        <dbReference type="ARBA" id="ARBA00023204"/>
    </source>
</evidence>
<dbReference type="PANTHER" id="PTHR15822">
    <property type="entry name" value="TRAF AND TNF RECEPTOR-ASSOCIATED PROTEIN"/>
    <property type="match status" value="1"/>
</dbReference>
<dbReference type="Proteomes" id="UP000176405">
    <property type="component" value="Unassembled WGS sequence"/>
</dbReference>
<name>A0A1F5K656_9BACT</name>
<keyword evidence="8" id="KW-0234">DNA repair</keyword>
<reference evidence="10 11" key="1">
    <citation type="journal article" date="2016" name="Nat. Commun.">
        <title>Thousands of microbial genomes shed light on interconnected biogeochemical processes in an aquifer system.</title>
        <authorList>
            <person name="Anantharaman K."/>
            <person name="Brown C.T."/>
            <person name="Hug L.A."/>
            <person name="Sharon I."/>
            <person name="Castelle C.J."/>
            <person name="Probst A.J."/>
            <person name="Thomas B.C."/>
            <person name="Singh A."/>
            <person name="Wilkins M.J."/>
            <person name="Karaoz U."/>
            <person name="Brodie E.L."/>
            <person name="Williams K.H."/>
            <person name="Hubbard S.S."/>
            <person name="Banfield J.F."/>
        </authorList>
    </citation>
    <scope>NUCLEOTIDE SEQUENCE [LARGE SCALE GENOMIC DNA]</scope>
</reference>
<keyword evidence="6" id="KW-0378">Hydrolase</keyword>
<evidence type="ECO:0000259" key="9">
    <source>
        <dbReference type="Pfam" id="PF03372"/>
    </source>
</evidence>
<keyword evidence="4" id="KW-0479">Metal-binding</keyword>
<evidence type="ECO:0000256" key="1">
    <source>
        <dbReference type="ARBA" id="ARBA00001936"/>
    </source>
</evidence>